<dbReference type="EMBL" id="CH474033">
    <property type="protein sequence ID" value="EDL99811.1"/>
    <property type="molecule type" value="Genomic_DNA"/>
</dbReference>
<evidence type="ECO:0000313" key="2">
    <source>
        <dbReference type="Proteomes" id="UP000234681"/>
    </source>
</evidence>
<protein>
    <submittedName>
        <fullName evidence="1">RCG22990</fullName>
    </submittedName>
</protein>
<evidence type="ECO:0000313" key="1">
    <source>
        <dbReference type="EMBL" id="EDL99811.1"/>
    </source>
</evidence>
<reference evidence="1 2" key="1">
    <citation type="submission" date="2005-09" db="EMBL/GenBank/DDBJ databases">
        <authorList>
            <person name="Mural R.J."/>
            <person name="Li P.W."/>
            <person name="Adams M.D."/>
            <person name="Amanatides P.G."/>
            <person name="Baden-Tillson H."/>
            <person name="Barnstead M."/>
            <person name="Chin S.H."/>
            <person name="Dew I."/>
            <person name="Evans C.A."/>
            <person name="Ferriera S."/>
            <person name="Flanigan M."/>
            <person name="Fosler C."/>
            <person name="Glodek A."/>
            <person name="Gu Z."/>
            <person name="Holt R.A."/>
            <person name="Jennings D."/>
            <person name="Kraft C.L."/>
            <person name="Lu F."/>
            <person name="Nguyen T."/>
            <person name="Nusskern D.R."/>
            <person name="Pfannkoch C.M."/>
            <person name="Sitter C."/>
            <person name="Sutton G.G."/>
            <person name="Venter J.C."/>
            <person name="Wang Z."/>
            <person name="Woodage T."/>
            <person name="Zheng X.H."/>
            <person name="Zhong F."/>
        </authorList>
    </citation>
    <scope>NUCLEOTIDE SEQUENCE [LARGE SCALE GENOMIC DNA]</scope>
    <source>
        <strain>BN</strain>
        <strain evidence="2">Sprague-Dawley</strain>
    </source>
</reference>
<dbReference type="Proteomes" id="UP000234681">
    <property type="component" value="Chromosome 1"/>
</dbReference>
<proteinExistence type="predicted"/>
<organism evidence="1 2">
    <name type="scientific">Rattus norvegicus</name>
    <name type="common">Rat</name>
    <dbReference type="NCBI Taxonomy" id="10116"/>
    <lineage>
        <taxon>Eukaryota</taxon>
        <taxon>Metazoa</taxon>
        <taxon>Chordata</taxon>
        <taxon>Craniata</taxon>
        <taxon>Vertebrata</taxon>
        <taxon>Euteleostomi</taxon>
        <taxon>Mammalia</taxon>
        <taxon>Eutheria</taxon>
        <taxon>Euarchontoglires</taxon>
        <taxon>Glires</taxon>
        <taxon>Rodentia</taxon>
        <taxon>Myomorpha</taxon>
        <taxon>Muroidea</taxon>
        <taxon>Muridae</taxon>
        <taxon>Murinae</taxon>
        <taxon>Rattus</taxon>
    </lineage>
</organism>
<name>A6KB54_RAT</name>
<accession>A6KB54</accession>
<dbReference type="AlphaFoldDB" id="A6KB54"/>
<gene>
    <name evidence="1" type="ORF">rCG_22990</name>
</gene>
<sequence>MELKSNLELCRFCAFIFKSRESSGRDFFSPEKFEIYHFWAYSDK</sequence>